<gene>
    <name evidence="2" type="ORF">FAZ95_08450</name>
</gene>
<organism evidence="2 3">
    <name type="scientific">Trinickia violacea</name>
    <dbReference type="NCBI Taxonomy" id="2571746"/>
    <lineage>
        <taxon>Bacteria</taxon>
        <taxon>Pseudomonadati</taxon>
        <taxon>Pseudomonadota</taxon>
        <taxon>Betaproteobacteria</taxon>
        <taxon>Burkholderiales</taxon>
        <taxon>Burkholderiaceae</taxon>
        <taxon>Trinickia</taxon>
    </lineage>
</organism>
<evidence type="ECO:0000313" key="3">
    <source>
        <dbReference type="Proteomes" id="UP000298656"/>
    </source>
</evidence>
<keyword evidence="1" id="KW-0812">Transmembrane</keyword>
<dbReference type="KEGG" id="tvl:FAZ95_08450"/>
<protein>
    <submittedName>
        <fullName evidence="2">Uncharacterized protein</fullName>
    </submittedName>
</protein>
<reference evidence="2 3" key="1">
    <citation type="submission" date="2019-05" db="EMBL/GenBank/DDBJ databases">
        <title>Burkholderia sp. DHOD12, isolated from subtropical forest soil.</title>
        <authorList>
            <person name="Gao Z.-H."/>
            <person name="Qiu L.-H."/>
        </authorList>
    </citation>
    <scope>NUCLEOTIDE SEQUENCE [LARGE SCALE GENOMIC DNA]</scope>
    <source>
        <strain evidence="2 3">DHOD12</strain>
    </source>
</reference>
<dbReference type="OrthoDB" id="9132944at2"/>
<accession>A0A4P8INS8</accession>
<dbReference type="EMBL" id="CP040077">
    <property type="protein sequence ID" value="QCP49205.1"/>
    <property type="molecule type" value="Genomic_DNA"/>
</dbReference>
<feature type="transmembrane region" description="Helical" evidence="1">
    <location>
        <begin position="32"/>
        <end position="50"/>
    </location>
</feature>
<keyword evidence="1" id="KW-0472">Membrane</keyword>
<proteinExistence type="predicted"/>
<dbReference type="Proteomes" id="UP000298656">
    <property type="component" value="Chromosome 1"/>
</dbReference>
<sequence>MKKWVADRAALLLLSVVVAASAWFGYRYAGDWFIPVSVTVVLIALGAEVGRLRRILREHGIDASRRKRN</sequence>
<keyword evidence="3" id="KW-1185">Reference proteome</keyword>
<keyword evidence="1" id="KW-1133">Transmembrane helix</keyword>
<name>A0A4P8INS8_9BURK</name>
<dbReference type="RefSeq" id="WP_137332036.1">
    <property type="nucleotide sequence ID" value="NZ_CP040077.1"/>
</dbReference>
<evidence type="ECO:0000313" key="2">
    <source>
        <dbReference type="EMBL" id="QCP49205.1"/>
    </source>
</evidence>
<evidence type="ECO:0000256" key="1">
    <source>
        <dbReference type="SAM" id="Phobius"/>
    </source>
</evidence>
<dbReference type="AlphaFoldDB" id="A0A4P8INS8"/>